<keyword evidence="3" id="KW-1185">Reference proteome</keyword>
<sequence>MEHENAANVDHADNYLDALKNLPKLPDTQGAPDEQVAEGWCGPESQPDNVEDDDDVTIDLGSQSSAPPKQKLKRKSSAISSDLPPAQFGPASNTRSMVGQTEASFLSAGGDLSLFFIYIVYKEVPVFRS</sequence>
<name>A0AA39Q6Y4_9AGAR</name>
<evidence type="ECO:0000256" key="1">
    <source>
        <dbReference type="SAM" id="MobiDB-lite"/>
    </source>
</evidence>
<dbReference type="EMBL" id="JAUEPU010000015">
    <property type="protein sequence ID" value="KAK0496431.1"/>
    <property type="molecule type" value="Genomic_DNA"/>
</dbReference>
<dbReference type="AlphaFoldDB" id="A0AA39Q6Y4"/>
<evidence type="ECO:0000313" key="2">
    <source>
        <dbReference type="EMBL" id="KAK0496431.1"/>
    </source>
</evidence>
<accession>A0AA39Q6Y4</accession>
<reference evidence="2" key="1">
    <citation type="submission" date="2023-06" db="EMBL/GenBank/DDBJ databases">
        <authorList>
            <consortium name="Lawrence Berkeley National Laboratory"/>
            <person name="Ahrendt S."/>
            <person name="Sahu N."/>
            <person name="Indic B."/>
            <person name="Wong-Bajracharya J."/>
            <person name="Merenyi Z."/>
            <person name="Ke H.-M."/>
            <person name="Monk M."/>
            <person name="Kocsube S."/>
            <person name="Drula E."/>
            <person name="Lipzen A."/>
            <person name="Balint B."/>
            <person name="Henrissat B."/>
            <person name="Andreopoulos B."/>
            <person name="Martin F.M."/>
            <person name="Harder C.B."/>
            <person name="Rigling D."/>
            <person name="Ford K.L."/>
            <person name="Foster G.D."/>
            <person name="Pangilinan J."/>
            <person name="Papanicolaou A."/>
            <person name="Barry K."/>
            <person name="LaButti K."/>
            <person name="Viragh M."/>
            <person name="Koriabine M."/>
            <person name="Yan M."/>
            <person name="Riley R."/>
            <person name="Champramary S."/>
            <person name="Plett K.L."/>
            <person name="Tsai I.J."/>
            <person name="Slot J."/>
            <person name="Sipos G."/>
            <person name="Plett J."/>
            <person name="Nagy L.G."/>
            <person name="Grigoriev I.V."/>
        </authorList>
    </citation>
    <scope>NUCLEOTIDE SEQUENCE</scope>
    <source>
        <strain evidence="2">HWK02</strain>
    </source>
</reference>
<proteinExistence type="predicted"/>
<protein>
    <submittedName>
        <fullName evidence="2">Uncharacterized protein</fullName>
    </submittedName>
</protein>
<evidence type="ECO:0000313" key="3">
    <source>
        <dbReference type="Proteomes" id="UP001175228"/>
    </source>
</evidence>
<feature type="region of interest" description="Disordered" evidence="1">
    <location>
        <begin position="20"/>
        <end position="96"/>
    </location>
</feature>
<gene>
    <name evidence="2" type="ORF">EDD18DRAFT_1462897</name>
</gene>
<comment type="caution">
    <text evidence="2">The sequence shown here is derived from an EMBL/GenBank/DDBJ whole genome shotgun (WGS) entry which is preliminary data.</text>
</comment>
<dbReference type="Proteomes" id="UP001175228">
    <property type="component" value="Unassembled WGS sequence"/>
</dbReference>
<organism evidence="2 3">
    <name type="scientific">Armillaria luteobubalina</name>
    <dbReference type="NCBI Taxonomy" id="153913"/>
    <lineage>
        <taxon>Eukaryota</taxon>
        <taxon>Fungi</taxon>
        <taxon>Dikarya</taxon>
        <taxon>Basidiomycota</taxon>
        <taxon>Agaricomycotina</taxon>
        <taxon>Agaricomycetes</taxon>
        <taxon>Agaricomycetidae</taxon>
        <taxon>Agaricales</taxon>
        <taxon>Marasmiineae</taxon>
        <taxon>Physalacriaceae</taxon>
        <taxon>Armillaria</taxon>
    </lineage>
</organism>